<evidence type="ECO:0000313" key="3">
    <source>
        <dbReference type="Proteomes" id="UP000592181"/>
    </source>
</evidence>
<dbReference type="AlphaFoldDB" id="A0A852X536"/>
<sequence length="61" mass="6719">MSIESIVPFMTVIAAMVGLAALVLVVSVTMATIEFFAEHRAERVASHQPMGRYYRQLALGH</sequence>
<proteinExistence type="predicted"/>
<keyword evidence="3" id="KW-1185">Reference proteome</keyword>
<keyword evidence="1" id="KW-0472">Membrane</keyword>
<dbReference type="RefSeq" id="WP_179461475.1">
    <property type="nucleotide sequence ID" value="NZ_JACBZX010000001.1"/>
</dbReference>
<dbReference type="Proteomes" id="UP000592181">
    <property type="component" value="Unassembled WGS sequence"/>
</dbReference>
<keyword evidence="1" id="KW-0812">Transmembrane</keyword>
<reference evidence="2 3" key="1">
    <citation type="submission" date="2020-07" db="EMBL/GenBank/DDBJ databases">
        <title>Sequencing the genomes of 1000 actinobacteria strains.</title>
        <authorList>
            <person name="Klenk H.-P."/>
        </authorList>
    </citation>
    <scope>NUCLEOTIDE SEQUENCE [LARGE SCALE GENOMIC DNA]</scope>
    <source>
        <strain evidence="2 3">DSM 24723</strain>
    </source>
</reference>
<keyword evidence="1" id="KW-1133">Transmembrane helix</keyword>
<evidence type="ECO:0000256" key="1">
    <source>
        <dbReference type="SAM" id="Phobius"/>
    </source>
</evidence>
<evidence type="ECO:0000313" key="2">
    <source>
        <dbReference type="EMBL" id="NYG35883.1"/>
    </source>
</evidence>
<protein>
    <submittedName>
        <fullName evidence="2">Putative lipid-binding transport protein (Tim44 family)</fullName>
    </submittedName>
</protein>
<accession>A0A852X536</accession>
<name>A0A852X536_9MICO</name>
<organism evidence="2 3">
    <name type="scientific">Janibacter alkaliphilus</name>
    <dbReference type="NCBI Taxonomy" id="1069963"/>
    <lineage>
        <taxon>Bacteria</taxon>
        <taxon>Bacillati</taxon>
        <taxon>Actinomycetota</taxon>
        <taxon>Actinomycetes</taxon>
        <taxon>Micrococcales</taxon>
        <taxon>Intrasporangiaceae</taxon>
        <taxon>Janibacter</taxon>
    </lineage>
</organism>
<feature type="transmembrane region" description="Helical" evidence="1">
    <location>
        <begin position="6"/>
        <end position="33"/>
    </location>
</feature>
<dbReference type="EMBL" id="JACBZX010000001">
    <property type="protein sequence ID" value="NYG35883.1"/>
    <property type="molecule type" value="Genomic_DNA"/>
</dbReference>
<gene>
    <name evidence="2" type="ORF">BJY28_000352</name>
</gene>
<comment type="caution">
    <text evidence="2">The sequence shown here is derived from an EMBL/GenBank/DDBJ whole genome shotgun (WGS) entry which is preliminary data.</text>
</comment>